<organism evidence="2">
    <name type="scientific">marine sediment metagenome</name>
    <dbReference type="NCBI Taxonomy" id="412755"/>
    <lineage>
        <taxon>unclassified sequences</taxon>
        <taxon>metagenomes</taxon>
        <taxon>ecological metagenomes</taxon>
    </lineage>
</organism>
<name>X0YBI2_9ZZZZ</name>
<comment type="caution">
    <text evidence="2">The sequence shown here is derived from an EMBL/GenBank/DDBJ whole genome shotgun (WGS) entry which is preliminary data.</text>
</comment>
<dbReference type="AlphaFoldDB" id="X0YBI2"/>
<reference evidence="2" key="1">
    <citation type="journal article" date="2014" name="Front. Microbiol.">
        <title>High frequency of phylogenetically diverse reductive dehalogenase-homologous genes in deep subseafloor sedimentary metagenomes.</title>
        <authorList>
            <person name="Kawai M."/>
            <person name="Futagami T."/>
            <person name="Toyoda A."/>
            <person name="Takaki Y."/>
            <person name="Nishi S."/>
            <person name="Hori S."/>
            <person name="Arai W."/>
            <person name="Tsubouchi T."/>
            <person name="Morono Y."/>
            <person name="Uchiyama I."/>
            <person name="Ito T."/>
            <person name="Fujiyama A."/>
            <person name="Inagaki F."/>
            <person name="Takami H."/>
        </authorList>
    </citation>
    <scope>NUCLEOTIDE SEQUENCE</scope>
    <source>
        <strain evidence="2">Expedition CK06-06</strain>
    </source>
</reference>
<proteinExistence type="predicted"/>
<evidence type="ECO:0000313" key="2">
    <source>
        <dbReference type="EMBL" id="GAG53230.1"/>
    </source>
</evidence>
<dbReference type="EMBL" id="BARS01051101">
    <property type="protein sequence ID" value="GAG53230.1"/>
    <property type="molecule type" value="Genomic_DNA"/>
</dbReference>
<gene>
    <name evidence="2" type="ORF">S01H1_76170</name>
</gene>
<feature type="region of interest" description="Disordered" evidence="1">
    <location>
        <begin position="78"/>
        <end position="139"/>
    </location>
</feature>
<sequence>IIKMEKGHYGQYTGNARHSKVTNSNMGATKRDDEAHMKYLKEDIDYDNKHGHSDSSMTSDEKHISKLAGDLKYDEKKHGSAAKMVSPLNDKSGKATQGAHRMTNEAFAKHQAKHDRDKDTKARINEKAKMKTQPKLKNK</sequence>
<feature type="compositionally biased region" description="Basic residues" evidence="1">
    <location>
        <begin position="130"/>
        <end position="139"/>
    </location>
</feature>
<feature type="compositionally biased region" description="Basic and acidic residues" evidence="1">
    <location>
        <begin position="114"/>
        <end position="129"/>
    </location>
</feature>
<accession>X0YBI2</accession>
<protein>
    <submittedName>
        <fullName evidence="2">Uncharacterized protein</fullName>
    </submittedName>
</protein>
<feature type="non-terminal residue" evidence="2">
    <location>
        <position position="1"/>
    </location>
</feature>
<feature type="region of interest" description="Disordered" evidence="1">
    <location>
        <begin position="1"/>
        <end position="32"/>
    </location>
</feature>
<feature type="compositionally biased region" description="Polar residues" evidence="1">
    <location>
        <begin position="12"/>
        <end position="27"/>
    </location>
</feature>
<evidence type="ECO:0000256" key="1">
    <source>
        <dbReference type="SAM" id="MobiDB-lite"/>
    </source>
</evidence>